<dbReference type="RefSeq" id="WP_279244508.1">
    <property type="nucleotide sequence ID" value="NZ_SHNN01000001.1"/>
</dbReference>
<dbReference type="GO" id="GO:0016787">
    <property type="term" value="F:hydrolase activity"/>
    <property type="evidence" value="ECO:0007669"/>
    <property type="project" value="UniProtKB-KW"/>
</dbReference>
<organism evidence="1 2">
    <name type="scientific">Candidatus Litorirhabdus singularis</name>
    <dbReference type="NCBI Taxonomy" id="2518993"/>
    <lineage>
        <taxon>Bacteria</taxon>
        <taxon>Pseudomonadati</taxon>
        <taxon>Pseudomonadota</taxon>
        <taxon>Gammaproteobacteria</taxon>
        <taxon>Cellvibrionales</taxon>
        <taxon>Halieaceae</taxon>
        <taxon>Candidatus Litorirhabdus</taxon>
    </lineage>
</organism>
<protein>
    <submittedName>
        <fullName evidence="1">Alpha/beta hydrolase</fullName>
    </submittedName>
</protein>
<dbReference type="SUPFAM" id="SSF53474">
    <property type="entry name" value="alpha/beta-Hydrolases"/>
    <property type="match status" value="1"/>
</dbReference>
<gene>
    <name evidence="1" type="ORF">EYC98_06535</name>
</gene>
<dbReference type="Gene3D" id="3.40.50.1820">
    <property type="entry name" value="alpha/beta hydrolase"/>
    <property type="match status" value="1"/>
</dbReference>
<evidence type="ECO:0000313" key="1">
    <source>
        <dbReference type="EMBL" id="MCX2980531.1"/>
    </source>
</evidence>
<keyword evidence="2" id="KW-1185">Reference proteome</keyword>
<dbReference type="EMBL" id="SHNN01000001">
    <property type="protein sequence ID" value="MCX2980531.1"/>
    <property type="molecule type" value="Genomic_DNA"/>
</dbReference>
<reference evidence="1" key="1">
    <citation type="submission" date="2019-02" db="EMBL/GenBank/DDBJ databases">
        <authorList>
            <person name="Li S.-H."/>
        </authorList>
    </citation>
    <scope>NUCLEOTIDE SEQUENCE</scope>
    <source>
        <strain evidence="1">IMCC14734</strain>
    </source>
</reference>
<dbReference type="InterPro" id="IPR029058">
    <property type="entry name" value="AB_hydrolase_fold"/>
</dbReference>
<accession>A0ABT3TDZ4</accession>
<evidence type="ECO:0000313" key="2">
    <source>
        <dbReference type="Proteomes" id="UP001143362"/>
    </source>
</evidence>
<proteinExistence type="predicted"/>
<keyword evidence="1" id="KW-0378">Hydrolase</keyword>
<dbReference type="Proteomes" id="UP001143362">
    <property type="component" value="Unassembled WGS sequence"/>
</dbReference>
<comment type="caution">
    <text evidence="1">The sequence shown here is derived from an EMBL/GenBank/DDBJ whole genome shotgun (WGS) entry which is preliminary data.</text>
</comment>
<sequence length="259" mass="28524">MMRPFAVIPMGCRILLLLAGLRLSPGTYADSEPTDPEVGALRSQHGCELKYEYYQPRSLVPLATLILAHGFMRDLSSQRGWAQQWLDYNIATVVVSFCNSTVFNGHHQRNADDLITVREHLSIESTVYAGFSAGGLASYLAALRDEAAIGYLGLDSVDSGKLAINEPAELDVPALFMLAPASSCNARNNIMPTIERHGYAIEVYPNARHCHFESPFDPRCGWICGKSKADVVAVQTQIFDSATAWILATVEAERRTFNQ</sequence>
<name>A0ABT3TDZ4_9GAMM</name>